<evidence type="ECO:0000313" key="1">
    <source>
        <dbReference type="EMBL" id="ACV65007.1"/>
    </source>
</evidence>
<evidence type="ECO:0000313" key="2">
    <source>
        <dbReference type="Proteomes" id="UP000002217"/>
    </source>
</evidence>
<protein>
    <submittedName>
        <fullName evidence="1">Putative transcriptional regulator, Nlp</fullName>
    </submittedName>
</protein>
<accession>C8W039</accession>
<dbReference type="InterPro" id="IPR010982">
    <property type="entry name" value="Lambda_DNA-bd_dom_sf"/>
</dbReference>
<dbReference type="STRING" id="485916.Dtox_4344"/>
<proteinExistence type="predicted"/>
<dbReference type="OrthoDB" id="1809568at2"/>
<reference evidence="1 2" key="1">
    <citation type="journal article" date="2009" name="Stand. Genomic Sci.">
        <title>Complete genome sequence of Desulfotomaculum acetoxidans type strain (5575).</title>
        <authorList>
            <person name="Spring S."/>
            <person name="Lapidus A."/>
            <person name="Schroder M."/>
            <person name="Gleim D."/>
            <person name="Sims D."/>
            <person name="Meincke L."/>
            <person name="Glavina Del Rio T."/>
            <person name="Tice H."/>
            <person name="Copeland A."/>
            <person name="Cheng J.F."/>
            <person name="Lucas S."/>
            <person name="Chen F."/>
            <person name="Nolan M."/>
            <person name="Bruce D."/>
            <person name="Goodwin L."/>
            <person name="Pitluck S."/>
            <person name="Ivanova N."/>
            <person name="Mavromatis K."/>
            <person name="Mikhailova N."/>
            <person name="Pati A."/>
            <person name="Chen A."/>
            <person name="Palaniappan K."/>
            <person name="Land M."/>
            <person name="Hauser L."/>
            <person name="Chang Y.J."/>
            <person name="Jeffries C.D."/>
            <person name="Chain P."/>
            <person name="Saunders E."/>
            <person name="Brettin T."/>
            <person name="Detter J.C."/>
            <person name="Goker M."/>
            <person name="Bristow J."/>
            <person name="Eisen J.A."/>
            <person name="Markowitz V."/>
            <person name="Hugenholtz P."/>
            <person name="Kyrpides N.C."/>
            <person name="Klenk H.P."/>
            <person name="Han C."/>
        </authorList>
    </citation>
    <scope>NUCLEOTIDE SEQUENCE [LARGE SCALE GENOMIC DNA]</scope>
    <source>
        <strain evidence="2">ATCC 49208 / DSM 771 / VKM B-1644</strain>
    </source>
</reference>
<gene>
    <name evidence="1" type="ordered locus">Dtox_4344</name>
</gene>
<dbReference type="RefSeq" id="WP_015759676.1">
    <property type="nucleotide sequence ID" value="NC_013216.1"/>
</dbReference>
<sequence>MGKGRGLTPREIRALMVLKGIKIVDIAKEAGVTPAYVHHAINSTGRNRGYRIRPYIAEAIGKTVKEIWPDGAA</sequence>
<dbReference type="Gene3D" id="1.10.260.40">
    <property type="entry name" value="lambda repressor-like DNA-binding domains"/>
    <property type="match status" value="1"/>
</dbReference>
<dbReference type="Proteomes" id="UP000002217">
    <property type="component" value="Chromosome"/>
</dbReference>
<name>C8W039_DESAS</name>
<dbReference type="HOGENOM" id="CLU_2698596_0_0_9"/>
<dbReference type="AlphaFoldDB" id="C8W039"/>
<organism evidence="1 2">
    <name type="scientific">Desulfofarcimen acetoxidans (strain ATCC 49208 / DSM 771 / KCTC 5769 / VKM B-1644 / 5575)</name>
    <name type="common">Desulfotomaculum acetoxidans</name>
    <dbReference type="NCBI Taxonomy" id="485916"/>
    <lineage>
        <taxon>Bacteria</taxon>
        <taxon>Bacillati</taxon>
        <taxon>Bacillota</taxon>
        <taxon>Clostridia</taxon>
        <taxon>Eubacteriales</taxon>
        <taxon>Peptococcaceae</taxon>
        <taxon>Desulfofarcimen</taxon>
    </lineage>
</organism>
<dbReference type="GO" id="GO:0003677">
    <property type="term" value="F:DNA binding"/>
    <property type="evidence" value="ECO:0007669"/>
    <property type="project" value="InterPro"/>
</dbReference>
<dbReference type="KEGG" id="dae:Dtox_4344"/>
<dbReference type="EMBL" id="CP001720">
    <property type="protein sequence ID" value="ACV65007.1"/>
    <property type="molecule type" value="Genomic_DNA"/>
</dbReference>
<keyword evidence="2" id="KW-1185">Reference proteome</keyword>